<evidence type="ECO:0000313" key="4">
    <source>
        <dbReference type="Proteomes" id="UP001055117"/>
    </source>
</evidence>
<feature type="signal peptide" evidence="2">
    <location>
        <begin position="1"/>
        <end position="21"/>
    </location>
</feature>
<keyword evidence="1 2" id="KW-0732">Signal</keyword>
<reference evidence="3 4" key="1">
    <citation type="journal article" date="2021" name="Front. Microbiol.">
        <title>Comprehensive Comparative Genomics and Phenotyping of Methylobacterium Species.</title>
        <authorList>
            <person name="Alessa O."/>
            <person name="Ogura Y."/>
            <person name="Fujitani Y."/>
            <person name="Takami H."/>
            <person name="Hayashi T."/>
            <person name="Sahin N."/>
            <person name="Tani A."/>
        </authorList>
    </citation>
    <scope>NUCLEOTIDE SEQUENCE [LARGE SCALE GENOMIC DNA]</scope>
    <source>
        <strain evidence="3 4">DSM 23679</strain>
    </source>
</reference>
<dbReference type="PANTHER" id="PTHR15462:SF8">
    <property type="entry name" value="SERINE PROTEASE"/>
    <property type="match status" value="1"/>
</dbReference>
<dbReference type="RefSeq" id="WP_187273666.1">
    <property type="nucleotide sequence ID" value="NZ_BPQG01000036.1"/>
</dbReference>
<feature type="chain" id="PRO_5046573127" description="Serine protease" evidence="2">
    <location>
        <begin position="22"/>
        <end position="250"/>
    </location>
</feature>
<dbReference type="PANTHER" id="PTHR15462">
    <property type="entry name" value="SERINE PROTEASE"/>
    <property type="match status" value="1"/>
</dbReference>
<protein>
    <recommendedName>
        <fullName evidence="5">Serine protease</fullName>
    </recommendedName>
</protein>
<evidence type="ECO:0000256" key="2">
    <source>
        <dbReference type="SAM" id="SignalP"/>
    </source>
</evidence>
<accession>A0ABQ4QIV9</accession>
<proteinExistence type="predicted"/>
<evidence type="ECO:0008006" key="5">
    <source>
        <dbReference type="Google" id="ProtNLM"/>
    </source>
</evidence>
<organism evidence="3 4">
    <name type="scientific">Methylobacterium cerastii</name>
    <dbReference type="NCBI Taxonomy" id="932741"/>
    <lineage>
        <taxon>Bacteria</taxon>
        <taxon>Pseudomonadati</taxon>
        <taxon>Pseudomonadota</taxon>
        <taxon>Alphaproteobacteria</taxon>
        <taxon>Hyphomicrobiales</taxon>
        <taxon>Methylobacteriaceae</taxon>
        <taxon>Methylobacterium</taxon>
    </lineage>
</organism>
<dbReference type="Proteomes" id="UP001055117">
    <property type="component" value="Unassembled WGS sequence"/>
</dbReference>
<name>A0ABQ4QIV9_9HYPH</name>
<dbReference type="InterPro" id="IPR009003">
    <property type="entry name" value="Peptidase_S1_PA"/>
</dbReference>
<gene>
    <name evidence="3" type="ORF">AFCDBAGC_2543</name>
</gene>
<dbReference type="Gene3D" id="2.40.10.10">
    <property type="entry name" value="Trypsin-like serine proteases"/>
    <property type="match status" value="2"/>
</dbReference>
<dbReference type="Pfam" id="PF13365">
    <property type="entry name" value="Trypsin_2"/>
    <property type="match status" value="1"/>
</dbReference>
<dbReference type="InterPro" id="IPR050966">
    <property type="entry name" value="Glutamyl_endopeptidase"/>
</dbReference>
<keyword evidence="4" id="KW-1185">Reference proteome</keyword>
<evidence type="ECO:0000313" key="3">
    <source>
        <dbReference type="EMBL" id="GJD44676.1"/>
    </source>
</evidence>
<dbReference type="EMBL" id="BPQG01000036">
    <property type="protein sequence ID" value="GJD44676.1"/>
    <property type="molecule type" value="Genomic_DNA"/>
</dbReference>
<dbReference type="PROSITE" id="PS00134">
    <property type="entry name" value="TRYPSIN_HIS"/>
    <property type="match status" value="1"/>
</dbReference>
<dbReference type="InterPro" id="IPR043504">
    <property type="entry name" value="Peptidase_S1_PA_chymotrypsin"/>
</dbReference>
<dbReference type="InterPro" id="IPR018114">
    <property type="entry name" value="TRYPSIN_HIS"/>
</dbReference>
<sequence>MRPERALVLFCAGLWAGAARAEDIAIEAEAWPYSAIGKLNVVLGTNRLQSCTATLIGPRLALTAAHCLWDEPRKRWVNPGVVHFVAGYRQGTYRAHSLAAAYRKPDDYAYAYGTAQPNMQADWALVELVEPIPGTPLTLEDAAPDADPAAIRREIRRAGYSRLKPQLMTAQGHCSAWRNPGPAPLLLHDCRAVPGESGSALLQVEGGRPVVVGVLVAGNPEEGRAPSVAVPTAAFREAAAAMLKAQAQPR</sequence>
<dbReference type="SUPFAM" id="SSF50494">
    <property type="entry name" value="Trypsin-like serine proteases"/>
    <property type="match status" value="1"/>
</dbReference>
<evidence type="ECO:0000256" key="1">
    <source>
        <dbReference type="ARBA" id="ARBA00022729"/>
    </source>
</evidence>
<comment type="caution">
    <text evidence="3">The sequence shown here is derived from an EMBL/GenBank/DDBJ whole genome shotgun (WGS) entry which is preliminary data.</text>
</comment>